<dbReference type="EMBL" id="HBIF01001375">
    <property type="protein sequence ID" value="CAE0317902.1"/>
    <property type="molecule type" value="Transcribed_RNA"/>
</dbReference>
<dbReference type="InterPro" id="IPR006571">
    <property type="entry name" value="TLDc_dom"/>
</dbReference>
<evidence type="ECO:0000256" key="2">
    <source>
        <dbReference type="ARBA" id="ARBA00009540"/>
    </source>
</evidence>
<dbReference type="PROSITE" id="PS51886">
    <property type="entry name" value="TLDC"/>
    <property type="match status" value="1"/>
</dbReference>
<dbReference type="PROSITE" id="PS51782">
    <property type="entry name" value="LYSM"/>
    <property type="match status" value="1"/>
</dbReference>
<evidence type="ECO:0000259" key="6">
    <source>
        <dbReference type="PROSITE" id="PS51886"/>
    </source>
</evidence>
<comment type="similarity">
    <text evidence="2">Belongs to the OXR1 family.</text>
</comment>
<dbReference type="Gene3D" id="3.10.350.10">
    <property type="entry name" value="LysM domain"/>
    <property type="match status" value="1"/>
</dbReference>
<accession>A0A7S3I9W5</accession>
<dbReference type="GO" id="GO:0005739">
    <property type="term" value="C:mitochondrion"/>
    <property type="evidence" value="ECO:0007669"/>
    <property type="project" value="UniProtKB-SubCell"/>
</dbReference>
<dbReference type="SMART" id="SM00257">
    <property type="entry name" value="LysM"/>
    <property type="match status" value="1"/>
</dbReference>
<evidence type="ECO:0000313" key="7">
    <source>
        <dbReference type="EMBL" id="CAE0317902.1"/>
    </source>
</evidence>
<name>A0A7S3I9W5_9CILI</name>
<dbReference type="AlphaFoldDB" id="A0A7S3I9W5"/>
<feature type="domain" description="TLDc" evidence="6">
    <location>
        <begin position="264"/>
        <end position="425"/>
    </location>
</feature>
<dbReference type="Pfam" id="PF01476">
    <property type="entry name" value="LysM"/>
    <property type="match status" value="1"/>
</dbReference>
<dbReference type="SUPFAM" id="SSF54106">
    <property type="entry name" value="LysM domain"/>
    <property type="match status" value="1"/>
</dbReference>
<dbReference type="InterPro" id="IPR036779">
    <property type="entry name" value="LysM_dom_sf"/>
</dbReference>
<keyword evidence="3" id="KW-0496">Mitochondrion</keyword>
<organism evidence="7">
    <name type="scientific">Fabrea salina</name>
    <dbReference type="NCBI Taxonomy" id="342563"/>
    <lineage>
        <taxon>Eukaryota</taxon>
        <taxon>Sar</taxon>
        <taxon>Alveolata</taxon>
        <taxon>Ciliophora</taxon>
        <taxon>Postciliodesmatophora</taxon>
        <taxon>Heterotrichea</taxon>
        <taxon>Heterotrichida</taxon>
        <taxon>Fabreidae</taxon>
        <taxon>Fabrea</taxon>
    </lineage>
</organism>
<feature type="domain" description="LysM" evidence="5">
    <location>
        <begin position="4"/>
        <end position="48"/>
    </location>
</feature>
<dbReference type="CDD" id="cd00118">
    <property type="entry name" value="LysM"/>
    <property type="match status" value="1"/>
</dbReference>
<gene>
    <name evidence="7" type="ORF">FSAL1345_LOCUS1171</name>
</gene>
<dbReference type="PANTHER" id="PTHR23354:SF62">
    <property type="entry name" value="MUSTARD, ISOFORM V"/>
    <property type="match status" value="1"/>
</dbReference>
<evidence type="ECO:0000259" key="5">
    <source>
        <dbReference type="PROSITE" id="PS51782"/>
    </source>
</evidence>
<evidence type="ECO:0000256" key="3">
    <source>
        <dbReference type="ARBA" id="ARBA00023128"/>
    </source>
</evidence>
<evidence type="ECO:0000256" key="1">
    <source>
        <dbReference type="ARBA" id="ARBA00004173"/>
    </source>
</evidence>
<sequence>MEFKNYQVKEEDTLVGIALKHNMPLSNLLRINKLTENSFIHPGMTLKVIENPPSKPSPSEQPQQEDFCSKLFKVPVHYCTPEGDVKGVLTVTDQLVMFDPCVLEKFYCTVSSAKGKTKELGLHFQACIDLQDMVSCNVIEVPGYDAESPDQDKKRLFFLQVLILRTGKEKRPISDSLPKVNVYFRLSHLDLKGYHMTYQQQKASADYLVSQLKSKTVPKLASSFTYVPFFDCNKSYKRFKEEELRDTCALEYPEFVPCLSHNSEVLKQGMLAQVVSHLPSVLQLRNWELVYSPVLHGSSINVFYKRTEGTGPTVMLVEDQDHHVFGGFASETWKPKKHYYGTGECFVFSFHKGNVMKCYPPTMTNEFYMNANWDFLSMGAKGDSSLFIDKELMNGHSGRSETYDNEVLSSRSDFNIIKLEVWALV</sequence>
<dbReference type="PANTHER" id="PTHR23354">
    <property type="entry name" value="NUCLEOLAR PROTEIN 7/ESTROGEN RECEPTOR COACTIVATOR-RELATED"/>
    <property type="match status" value="1"/>
</dbReference>
<protein>
    <recommendedName>
        <fullName evidence="4">Oxidation resistance protein 1</fullName>
    </recommendedName>
</protein>
<dbReference type="Pfam" id="PF07534">
    <property type="entry name" value="TLD"/>
    <property type="match status" value="1"/>
</dbReference>
<evidence type="ECO:0000256" key="4">
    <source>
        <dbReference type="ARBA" id="ARBA00040604"/>
    </source>
</evidence>
<proteinExistence type="inferred from homology"/>
<reference evidence="7" key="1">
    <citation type="submission" date="2021-01" db="EMBL/GenBank/DDBJ databases">
        <authorList>
            <person name="Corre E."/>
            <person name="Pelletier E."/>
            <person name="Niang G."/>
            <person name="Scheremetjew M."/>
            <person name="Finn R."/>
            <person name="Kale V."/>
            <person name="Holt S."/>
            <person name="Cochrane G."/>
            <person name="Meng A."/>
            <person name="Brown T."/>
            <person name="Cohen L."/>
        </authorList>
    </citation>
    <scope>NUCLEOTIDE SEQUENCE</scope>
</reference>
<dbReference type="SMART" id="SM00584">
    <property type="entry name" value="TLDc"/>
    <property type="match status" value="1"/>
</dbReference>
<comment type="subcellular location">
    <subcellularLocation>
        <location evidence="1">Mitochondrion</location>
    </subcellularLocation>
</comment>
<dbReference type="InterPro" id="IPR018392">
    <property type="entry name" value="LysM"/>
</dbReference>